<comment type="caution">
    <text evidence="2">The sequence shown here is derived from an EMBL/GenBank/DDBJ whole genome shotgun (WGS) entry which is preliminary data.</text>
</comment>
<gene>
    <name evidence="2" type="ORF">PQQ73_16880</name>
</gene>
<dbReference type="GO" id="GO:0003677">
    <property type="term" value="F:DNA binding"/>
    <property type="evidence" value="ECO:0007669"/>
    <property type="project" value="UniProtKB-KW"/>
</dbReference>
<proteinExistence type="predicted"/>
<protein>
    <submittedName>
        <fullName evidence="2">Arm DNA-binding domain-containing protein</fullName>
    </submittedName>
</protein>
<sequence length="73" mass="8375">MANHPEFRLDRAFMRTLDRTLPREYACNILRGFAVRVASNGTVSYTYRYQDATGKPKRVTVGRWPDIDPGAAR</sequence>
<keyword evidence="3" id="KW-1185">Reference proteome</keyword>
<keyword evidence="2" id="KW-0238">DNA-binding</keyword>
<evidence type="ECO:0000259" key="1">
    <source>
        <dbReference type="Pfam" id="PF13356"/>
    </source>
</evidence>
<feature type="domain" description="Integrase DNA-binding" evidence="1">
    <location>
        <begin position="28"/>
        <end position="73"/>
    </location>
</feature>
<reference evidence="2 3" key="1">
    <citation type="journal article" date="2024" name="Chem. Sci.">
        <title>Discovery of megapolipeptins by genome mining of a Burkholderiales bacteria collection.</title>
        <authorList>
            <person name="Paulo B.S."/>
            <person name="Recchia M.J.J."/>
            <person name="Lee S."/>
            <person name="Fergusson C.H."/>
            <person name="Romanowski S.B."/>
            <person name="Hernandez A."/>
            <person name="Krull N."/>
            <person name="Liu D.Y."/>
            <person name="Cavanagh H."/>
            <person name="Bos A."/>
            <person name="Gray C.A."/>
            <person name="Murphy B.T."/>
            <person name="Linington R.G."/>
            <person name="Eustaquio A.S."/>
        </authorList>
    </citation>
    <scope>NUCLEOTIDE SEQUENCE [LARGE SCALE GENOMIC DNA]</scope>
    <source>
        <strain evidence="2 3">RL17-350-BIC-E</strain>
    </source>
</reference>
<organism evidence="2 3">
    <name type="scientific">Paraburkholderia strydomiana</name>
    <dbReference type="NCBI Taxonomy" id="1245417"/>
    <lineage>
        <taxon>Bacteria</taxon>
        <taxon>Pseudomonadati</taxon>
        <taxon>Pseudomonadota</taxon>
        <taxon>Betaproteobacteria</taxon>
        <taxon>Burkholderiales</taxon>
        <taxon>Burkholderiaceae</taxon>
        <taxon>Paraburkholderia</taxon>
    </lineage>
</organism>
<dbReference type="Pfam" id="PF13356">
    <property type="entry name" value="Arm-DNA-bind_3"/>
    <property type="match status" value="1"/>
</dbReference>
<evidence type="ECO:0000313" key="2">
    <source>
        <dbReference type="EMBL" id="MFM0718007.1"/>
    </source>
</evidence>
<dbReference type="Gene3D" id="3.30.160.390">
    <property type="entry name" value="Integrase, DNA-binding domain"/>
    <property type="match status" value="1"/>
</dbReference>
<dbReference type="InterPro" id="IPR038488">
    <property type="entry name" value="Integrase_DNA-bd_sf"/>
</dbReference>
<name>A0ABW9EFU1_9BURK</name>
<dbReference type="EMBL" id="JAQQCL010000011">
    <property type="protein sequence ID" value="MFM0718007.1"/>
    <property type="molecule type" value="Genomic_DNA"/>
</dbReference>
<accession>A0ABW9EFU1</accession>
<dbReference type="InterPro" id="IPR025166">
    <property type="entry name" value="Integrase_DNA_bind_dom"/>
</dbReference>
<evidence type="ECO:0000313" key="3">
    <source>
        <dbReference type="Proteomes" id="UP001629392"/>
    </source>
</evidence>
<dbReference type="Proteomes" id="UP001629392">
    <property type="component" value="Unassembled WGS sequence"/>
</dbReference>
<dbReference type="RefSeq" id="WP_408153809.1">
    <property type="nucleotide sequence ID" value="NZ_JAQQCL010000011.1"/>
</dbReference>